<dbReference type="AlphaFoldDB" id="A0A175Y2D9"/>
<reference evidence="1" key="1">
    <citation type="submission" date="2016-03" db="EMBL/GenBank/DDBJ databases">
        <title>Sphingomonas melonis TY, whole genome shotgun sequencing.</title>
        <authorList>
            <person name="Wang H."/>
            <person name="Zhu P."/>
        </authorList>
    </citation>
    <scope>NUCLEOTIDE SEQUENCE [LARGE SCALE GENOMIC DNA]</scope>
    <source>
        <strain evidence="1">TY</strain>
    </source>
</reference>
<protein>
    <submittedName>
        <fullName evidence="1">Uncharacterized protein</fullName>
    </submittedName>
</protein>
<dbReference type="EMBL" id="LQCK02000031">
    <property type="protein sequence ID" value="KZB94526.1"/>
    <property type="molecule type" value="Genomic_DNA"/>
</dbReference>
<dbReference type="STRING" id="621456.BJP26_14330"/>
<gene>
    <name evidence="1" type="ORF">AVM11_18660</name>
</gene>
<dbReference type="KEGG" id="smy:BJP26_14330"/>
<evidence type="ECO:0000313" key="1">
    <source>
        <dbReference type="EMBL" id="KZB94526.1"/>
    </source>
</evidence>
<comment type="caution">
    <text evidence="1">The sequence shown here is derived from an EMBL/GenBank/DDBJ whole genome shotgun (WGS) entry which is preliminary data.</text>
</comment>
<accession>A0A175Y2D9</accession>
<proteinExistence type="predicted"/>
<name>A0A175Y2D9_9SPHN</name>
<dbReference type="RefSeq" id="WP_062127245.1">
    <property type="nucleotide sequence ID" value="NZ_CP017578.1"/>
</dbReference>
<organism evidence="1 2">
    <name type="scientific">Sphingomonas melonis TY</name>
    <dbReference type="NCBI Taxonomy" id="621456"/>
    <lineage>
        <taxon>Bacteria</taxon>
        <taxon>Pseudomonadati</taxon>
        <taxon>Pseudomonadota</taxon>
        <taxon>Alphaproteobacteria</taxon>
        <taxon>Sphingomonadales</taxon>
        <taxon>Sphingomonadaceae</taxon>
        <taxon>Sphingomonas</taxon>
    </lineage>
</organism>
<dbReference type="Proteomes" id="UP000078460">
    <property type="component" value="Unassembled WGS sequence"/>
</dbReference>
<dbReference type="OrthoDB" id="7475489at2"/>
<evidence type="ECO:0000313" key="2">
    <source>
        <dbReference type="Proteomes" id="UP000078460"/>
    </source>
</evidence>
<sequence length="98" mass="10507">MEVLLFRALTEANIDADTAQRVVDALEEHIDVAVGQANKALEGKLDGHTARFDALKTSMDGFKGAVDQMRVWLIIVTSIIAICALAGTVLGVVNQITK</sequence>
<keyword evidence="2" id="KW-1185">Reference proteome</keyword>